<protein>
    <submittedName>
        <fullName evidence="1">Uncharacterized protein</fullName>
    </submittedName>
</protein>
<name>A0ABU3K5Y1_9BACT</name>
<proteinExistence type="predicted"/>
<dbReference type="Proteomes" id="UP001250932">
    <property type="component" value="Unassembled WGS sequence"/>
</dbReference>
<accession>A0ABU3K5Y1</accession>
<gene>
    <name evidence="1" type="ORF">PPG34_05335</name>
</gene>
<reference evidence="1 2" key="1">
    <citation type="journal article" date="2023" name="ISME J.">
        <title>Cultivation and genomic characterization of novel and ubiquitous marine nitrite-oxidizing bacteria from the Nitrospirales.</title>
        <authorList>
            <person name="Mueller A.J."/>
            <person name="Daebeler A."/>
            <person name="Herbold C.W."/>
            <person name="Kirkegaard R.H."/>
            <person name="Daims H."/>
        </authorList>
    </citation>
    <scope>NUCLEOTIDE SEQUENCE [LARGE SCALE GENOMIC DNA]</scope>
    <source>
        <strain evidence="1 2">EB</strain>
    </source>
</reference>
<sequence>MTRTGTKYGNWAWRFEKEQLTDEVSHRLHDLTRLYDRVHKTLP</sequence>
<evidence type="ECO:0000313" key="1">
    <source>
        <dbReference type="EMBL" id="MDT7041765.1"/>
    </source>
</evidence>
<evidence type="ECO:0000313" key="2">
    <source>
        <dbReference type="Proteomes" id="UP001250932"/>
    </source>
</evidence>
<comment type="caution">
    <text evidence="1">The sequence shown here is derived from an EMBL/GenBank/DDBJ whole genome shotgun (WGS) entry which is preliminary data.</text>
</comment>
<dbReference type="EMBL" id="JAQOUE010000001">
    <property type="protein sequence ID" value="MDT7041765.1"/>
    <property type="molecule type" value="Genomic_DNA"/>
</dbReference>
<keyword evidence="2" id="KW-1185">Reference proteome</keyword>
<dbReference type="RefSeq" id="WP_313832113.1">
    <property type="nucleotide sequence ID" value="NZ_JAQOUE010000001.1"/>
</dbReference>
<organism evidence="1 2">
    <name type="scientific">Candidatus Nitronereus thalassa</name>
    <dbReference type="NCBI Taxonomy" id="3020898"/>
    <lineage>
        <taxon>Bacteria</taxon>
        <taxon>Pseudomonadati</taxon>
        <taxon>Nitrospirota</taxon>
        <taxon>Nitrospiria</taxon>
        <taxon>Nitrospirales</taxon>
        <taxon>Nitrospiraceae</taxon>
        <taxon>Candidatus Nitronereus</taxon>
    </lineage>
</organism>